<feature type="compositionally biased region" description="Basic and acidic residues" evidence="1">
    <location>
        <begin position="117"/>
        <end position="128"/>
    </location>
</feature>
<name>A0A2V3J4R8_9FLOR</name>
<evidence type="ECO:0000313" key="3">
    <source>
        <dbReference type="Proteomes" id="UP000247409"/>
    </source>
</evidence>
<sequence length="128" mass="14647">MAAEAEAYFLARILHLGLQDFDRMEKALETCSWMEVVTRRLYALIYVEKAMRTMNASRATAWTAATPILEYNPGTPALLPEFDSTLARTLAMNAKAQNAFRSMKTIQGKQHNRNRRDRPDALRDRPSQ</sequence>
<dbReference type="AlphaFoldDB" id="A0A2V3J4R8"/>
<accession>A0A2V3J4R8</accession>
<organism evidence="2 3">
    <name type="scientific">Gracilariopsis chorda</name>
    <dbReference type="NCBI Taxonomy" id="448386"/>
    <lineage>
        <taxon>Eukaryota</taxon>
        <taxon>Rhodophyta</taxon>
        <taxon>Florideophyceae</taxon>
        <taxon>Rhodymeniophycidae</taxon>
        <taxon>Gracilariales</taxon>
        <taxon>Gracilariaceae</taxon>
        <taxon>Gracilariopsis</taxon>
    </lineage>
</organism>
<reference evidence="2 3" key="1">
    <citation type="journal article" date="2018" name="Mol. Biol. Evol.">
        <title>Analysis of the draft genome of the red seaweed Gracilariopsis chorda provides insights into genome size evolution in Rhodophyta.</title>
        <authorList>
            <person name="Lee J."/>
            <person name="Yang E.C."/>
            <person name="Graf L."/>
            <person name="Yang J.H."/>
            <person name="Qiu H."/>
            <person name="Zel Zion U."/>
            <person name="Chan C.X."/>
            <person name="Stephens T.G."/>
            <person name="Weber A.P.M."/>
            <person name="Boo G.H."/>
            <person name="Boo S.M."/>
            <person name="Kim K.M."/>
            <person name="Shin Y."/>
            <person name="Jung M."/>
            <person name="Lee S.J."/>
            <person name="Yim H.S."/>
            <person name="Lee J.H."/>
            <person name="Bhattacharya D."/>
            <person name="Yoon H.S."/>
        </authorList>
    </citation>
    <scope>NUCLEOTIDE SEQUENCE [LARGE SCALE GENOMIC DNA]</scope>
    <source>
        <strain evidence="2 3">SKKU-2015</strain>
        <tissue evidence="2">Whole body</tissue>
    </source>
</reference>
<feature type="region of interest" description="Disordered" evidence="1">
    <location>
        <begin position="101"/>
        <end position="128"/>
    </location>
</feature>
<protein>
    <submittedName>
        <fullName evidence="2">Uncharacterized protein</fullName>
    </submittedName>
</protein>
<dbReference type="Proteomes" id="UP000247409">
    <property type="component" value="Unassembled WGS sequence"/>
</dbReference>
<evidence type="ECO:0000256" key="1">
    <source>
        <dbReference type="SAM" id="MobiDB-lite"/>
    </source>
</evidence>
<comment type="caution">
    <text evidence="2">The sequence shown here is derived from an EMBL/GenBank/DDBJ whole genome shotgun (WGS) entry which is preliminary data.</text>
</comment>
<proteinExistence type="predicted"/>
<gene>
    <name evidence="2" type="ORF">BWQ96_01061</name>
</gene>
<dbReference type="EMBL" id="NBIV01000008">
    <property type="protein sequence ID" value="PXF49112.1"/>
    <property type="molecule type" value="Genomic_DNA"/>
</dbReference>
<evidence type="ECO:0000313" key="2">
    <source>
        <dbReference type="EMBL" id="PXF49112.1"/>
    </source>
</evidence>
<keyword evidence="3" id="KW-1185">Reference proteome</keyword>